<dbReference type="GO" id="GO:0005254">
    <property type="term" value="F:chloride channel activity"/>
    <property type="evidence" value="ECO:0007669"/>
    <property type="project" value="InterPro"/>
</dbReference>
<evidence type="ECO:0000256" key="4">
    <source>
        <dbReference type="ARBA" id="ARBA00022692"/>
    </source>
</evidence>
<name>A0A5C3LN88_9AGAR</name>
<evidence type="ECO:0000256" key="3">
    <source>
        <dbReference type="ARBA" id="ARBA00022475"/>
    </source>
</evidence>
<organism evidence="8 9">
    <name type="scientific">Crucibulum laeve</name>
    <dbReference type="NCBI Taxonomy" id="68775"/>
    <lineage>
        <taxon>Eukaryota</taxon>
        <taxon>Fungi</taxon>
        <taxon>Dikarya</taxon>
        <taxon>Basidiomycota</taxon>
        <taxon>Agaricomycotina</taxon>
        <taxon>Agaricomycetes</taxon>
        <taxon>Agaricomycetidae</taxon>
        <taxon>Agaricales</taxon>
        <taxon>Agaricineae</taxon>
        <taxon>Nidulariaceae</taxon>
        <taxon>Crucibulum</taxon>
    </lineage>
</organism>
<proteinExistence type="predicted"/>
<evidence type="ECO:0000256" key="5">
    <source>
        <dbReference type="ARBA" id="ARBA00022989"/>
    </source>
</evidence>
<gene>
    <name evidence="8" type="ORF">BDQ12DRAFT_763636</name>
</gene>
<keyword evidence="4" id="KW-0812">Transmembrane</keyword>
<comment type="subcellular location">
    <subcellularLocation>
        <location evidence="1">Cell membrane</location>
        <topology evidence="1">Multi-pass membrane protein</topology>
    </subcellularLocation>
</comment>
<keyword evidence="5" id="KW-1133">Transmembrane helix</keyword>
<accession>A0A5C3LN88</accession>
<evidence type="ECO:0000256" key="2">
    <source>
        <dbReference type="ARBA" id="ARBA00022448"/>
    </source>
</evidence>
<evidence type="ECO:0000256" key="6">
    <source>
        <dbReference type="ARBA" id="ARBA00023065"/>
    </source>
</evidence>
<reference evidence="8 9" key="1">
    <citation type="journal article" date="2019" name="Nat. Ecol. Evol.">
        <title>Megaphylogeny resolves global patterns of mushroom evolution.</title>
        <authorList>
            <person name="Varga T."/>
            <person name="Krizsan K."/>
            <person name="Foldi C."/>
            <person name="Dima B."/>
            <person name="Sanchez-Garcia M."/>
            <person name="Sanchez-Ramirez S."/>
            <person name="Szollosi G.J."/>
            <person name="Szarkandi J.G."/>
            <person name="Papp V."/>
            <person name="Albert L."/>
            <person name="Andreopoulos W."/>
            <person name="Angelini C."/>
            <person name="Antonin V."/>
            <person name="Barry K.W."/>
            <person name="Bougher N.L."/>
            <person name="Buchanan P."/>
            <person name="Buyck B."/>
            <person name="Bense V."/>
            <person name="Catcheside P."/>
            <person name="Chovatia M."/>
            <person name="Cooper J."/>
            <person name="Damon W."/>
            <person name="Desjardin D."/>
            <person name="Finy P."/>
            <person name="Geml J."/>
            <person name="Haridas S."/>
            <person name="Hughes K."/>
            <person name="Justo A."/>
            <person name="Karasinski D."/>
            <person name="Kautmanova I."/>
            <person name="Kiss B."/>
            <person name="Kocsube S."/>
            <person name="Kotiranta H."/>
            <person name="LaButti K.M."/>
            <person name="Lechner B.E."/>
            <person name="Liimatainen K."/>
            <person name="Lipzen A."/>
            <person name="Lukacs Z."/>
            <person name="Mihaltcheva S."/>
            <person name="Morgado L.N."/>
            <person name="Niskanen T."/>
            <person name="Noordeloos M.E."/>
            <person name="Ohm R.A."/>
            <person name="Ortiz-Santana B."/>
            <person name="Ovrebo C."/>
            <person name="Racz N."/>
            <person name="Riley R."/>
            <person name="Savchenko A."/>
            <person name="Shiryaev A."/>
            <person name="Soop K."/>
            <person name="Spirin V."/>
            <person name="Szebenyi C."/>
            <person name="Tomsovsky M."/>
            <person name="Tulloss R.E."/>
            <person name="Uehling J."/>
            <person name="Grigoriev I.V."/>
            <person name="Vagvolgyi C."/>
            <person name="Papp T."/>
            <person name="Martin F.M."/>
            <person name="Miettinen O."/>
            <person name="Hibbett D.S."/>
            <person name="Nagy L.G."/>
        </authorList>
    </citation>
    <scope>NUCLEOTIDE SEQUENCE [LARGE SCALE GENOMIC DNA]</scope>
    <source>
        <strain evidence="8 9">CBS 166.37</strain>
    </source>
</reference>
<dbReference type="STRING" id="68775.A0A5C3LN88"/>
<keyword evidence="7" id="KW-0472">Membrane</keyword>
<dbReference type="GO" id="GO:0005886">
    <property type="term" value="C:plasma membrane"/>
    <property type="evidence" value="ECO:0007669"/>
    <property type="project" value="UniProtKB-SubCell"/>
</dbReference>
<keyword evidence="3" id="KW-1003">Cell membrane</keyword>
<keyword evidence="2" id="KW-0813">Transport</keyword>
<evidence type="ECO:0000256" key="1">
    <source>
        <dbReference type="ARBA" id="ARBA00004651"/>
    </source>
</evidence>
<evidence type="ECO:0000313" key="9">
    <source>
        <dbReference type="Proteomes" id="UP000308652"/>
    </source>
</evidence>
<dbReference type="PANTHER" id="PTHR33281">
    <property type="entry name" value="UPF0187 PROTEIN YNEE"/>
    <property type="match status" value="1"/>
</dbReference>
<dbReference type="Proteomes" id="UP000308652">
    <property type="component" value="Unassembled WGS sequence"/>
</dbReference>
<dbReference type="OrthoDB" id="1368at2759"/>
<dbReference type="AlphaFoldDB" id="A0A5C3LN88"/>
<dbReference type="PANTHER" id="PTHR33281:SF19">
    <property type="entry name" value="VOLTAGE-DEPENDENT ANION CHANNEL-FORMING PROTEIN YNEE"/>
    <property type="match status" value="1"/>
</dbReference>
<dbReference type="InterPro" id="IPR044669">
    <property type="entry name" value="YneE/VCCN1/2-like"/>
</dbReference>
<dbReference type="Pfam" id="PF25539">
    <property type="entry name" value="Bestrophin_2"/>
    <property type="match status" value="1"/>
</dbReference>
<keyword evidence="6" id="KW-0406">Ion transport</keyword>
<dbReference type="EMBL" id="ML213634">
    <property type="protein sequence ID" value="TFK34235.1"/>
    <property type="molecule type" value="Genomic_DNA"/>
</dbReference>
<keyword evidence="9" id="KW-1185">Reference proteome</keyword>
<sequence length="363" mass="41600">MWTNISTASRNLAQMITEKGWMILAFAVSLKHLLRGEEGVYYTDLFPLVSCLPRYANIPPTIPTEADILPLWWTHGAEAGYPHSDGSSMIDSEKVPLAKDLEDTTPKPAKNPLIWKTTIYDHIALLRFLRWCILKTFQLPPPRETKGPKGQITGLVGSHVPLEIWLVLSNYSGWLMKKKLLEPAIATGMTNNLTVLQDTLSNLETICNTPLPFEYRIHLRISLWLYLFFLPWQIYSSFKYATIPATAFVSFLLIGFLEIGQQIENPFNYGLNDLELDHFCFAIQRDLHEITTHIMREPSELFNAWNRPFSPADQRNAAELTNLEGKYTRPSDSRLGEPGIDSIRRTLMQGWREVDVQTRSNDY</sequence>
<evidence type="ECO:0000313" key="8">
    <source>
        <dbReference type="EMBL" id="TFK34235.1"/>
    </source>
</evidence>
<protein>
    <submittedName>
        <fullName evidence="8">Bestrophin, RFP-TM, chloride channel-domain-containing protein</fullName>
    </submittedName>
</protein>
<evidence type="ECO:0000256" key="7">
    <source>
        <dbReference type="ARBA" id="ARBA00023136"/>
    </source>
</evidence>